<keyword evidence="1" id="KW-1133">Transmembrane helix</keyword>
<evidence type="ECO:0000256" key="1">
    <source>
        <dbReference type="SAM" id="Phobius"/>
    </source>
</evidence>
<keyword evidence="4" id="KW-1185">Reference proteome</keyword>
<organism evidence="3 4">
    <name type="scientific">Novosphingobium fluoreni</name>
    <dbReference type="NCBI Taxonomy" id="1391222"/>
    <lineage>
        <taxon>Bacteria</taxon>
        <taxon>Pseudomonadati</taxon>
        <taxon>Pseudomonadota</taxon>
        <taxon>Alphaproteobacteria</taxon>
        <taxon>Sphingomonadales</taxon>
        <taxon>Sphingomonadaceae</taxon>
        <taxon>Novosphingobium</taxon>
    </lineage>
</organism>
<dbReference type="EMBL" id="JACIDY010000005">
    <property type="protein sequence ID" value="MBB3940551.1"/>
    <property type="molecule type" value="Genomic_DNA"/>
</dbReference>
<feature type="transmembrane region" description="Helical" evidence="1">
    <location>
        <begin position="78"/>
        <end position="97"/>
    </location>
</feature>
<accession>A0A7W6BZ58</accession>
<dbReference type="InterPro" id="IPR050879">
    <property type="entry name" value="Acyltransferase_3"/>
</dbReference>
<dbReference type="GO" id="GO:0016020">
    <property type="term" value="C:membrane"/>
    <property type="evidence" value="ECO:0007669"/>
    <property type="project" value="TreeGrafter"/>
</dbReference>
<feature type="domain" description="Acyltransferase 3" evidence="2">
    <location>
        <begin position="6"/>
        <end position="320"/>
    </location>
</feature>
<dbReference type="GO" id="GO:0000271">
    <property type="term" value="P:polysaccharide biosynthetic process"/>
    <property type="evidence" value="ECO:0007669"/>
    <property type="project" value="TreeGrafter"/>
</dbReference>
<evidence type="ECO:0000313" key="4">
    <source>
        <dbReference type="Proteomes" id="UP000561459"/>
    </source>
</evidence>
<dbReference type="PANTHER" id="PTHR23028">
    <property type="entry name" value="ACETYLTRANSFERASE"/>
    <property type="match status" value="1"/>
</dbReference>
<keyword evidence="1" id="KW-0472">Membrane</keyword>
<feature type="transmembrane region" description="Helical" evidence="1">
    <location>
        <begin position="186"/>
        <end position="205"/>
    </location>
</feature>
<protein>
    <submittedName>
        <fullName evidence="3">Exopolysaccharide production protein ExoZ</fullName>
    </submittedName>
</protein>
<dbReference type="AlphaFoldDB" id="A0A7W6BZ58"/>
<feature type="transmembrane region" description="Helical" evidence="1">
    <location>
        <begin position="37"/>
        <end position="57"/>
    </location>
</feature>
<evidence type="ECO:0000259" key="2">
    <source>
        <dbReference type="Pfam" id="PF01757"/>
    </source>
</evidence>
<name>A0A7W6BZ58_9SPHN</name>
<feature type="transmembrane region" description="Helical" evidence="1">
    <location>
        <begin position="155"/>
        <end position="174"/>
    </location>
</feature>
<dbReference type="Pfam" id="PF01757">
    <property type="entry name" value="Acyl_transf_3"/>
    <property type="match status" value="1"/>
</dbReference>
<dbReference type="Proteomes" id="UP000561459">
    <property type="component" value="Unassembled WGS sequence"/>
</dbReference>
<comment type="caution">
    <text evidence="3">The sequence shown here is derived from an EMBL/GenBank/DDBJ whole genome shotgun (WGS) entry which is preliminary data.</text>
</comment>
<reference evidence="3 4" key="1">
    <citation type="submission" date="2020-08" db="EMBL/GenBank/DDBJ databases">
        <title>Genomic Encyclopedia of Type Strains, Phase IV (KMG-IV): sequencing the most valuable type-strain genomes for metagenomic binning, comparative biology and taxonomic classification.</title>
        <authorList>
            <person name="Goeker M."/>
        </authorList>
    </citation>
    <scope>NUCLEOTIDE SEQUENCE [LARGE SCALE GENOMIC DNA]</scope>
    <source>
        <strain evidence="3 4">DSM 27568</strain>
    </source>
</reference>
<keyword evidence="1" id="KW-0812">Transmembrane</keyword>
<dbReference type="GO" id="GO:0016747">
    <property type="term" value="F:acyltransferase activity, transferring groups other than amino-acyl groups"/>
    <property type="evidence" value="ECO:0007669"/>
    <property type="project" value="InterPro"/>
</dbReference>
<feature type="transmembrane region" description="Helical" evidence="1">
    <location>
        <begin position="7"/>
        <end position="25"/>
    </location>
</feature>
<proteinExistence type="predicted"/>
<dbReference type="InterPro" id="IPR002656">
    <property type="entry name" value="Acyl_transf_3_dom"/>
</dbReference>
<dbReference type="PANTHER" id="PTHR23028:SF53">
    <property type="entry name" value="ACYL_TRANSF_3 DOMAIN-CONTAINING PROTEIN"/>
    <property type="match status" value="1"/>
</dbReference>
<feature type="transmembrane region" description="Helical" evidence="1">
    <location>
        <begin position="276"/>
        <end position="297"/>
    </location>
</feature>
<evidence type="ECO:0000313" key="3">
    <source>
        <dbReference type="EMBL" id="MBB3940551.1"/>
    </source>
</evidence>
<feature type="transmembrane region" description="Helical" evidence="1">
    <location>
        <begin position="303"/>
        <end position="324"/>
    </location>
</feature>
<feature type="transmembrane region" description="Helical" evidence="1">
    <location>
        <begin position="242"/>
        <end position="264"/>
    </location>
</feature>
<sequence>MRILPIQYLRGVAALMVVVAHALLHPIDYVDATYRRLGSFGVLLFFVISGFIMVYNTGQGPFNGGRFLRRRIERIVPLYWLVTIGVALLAVVAPAFLKNTTFSWAQLAKSLLFIPYARENGELVPLMKLGWTLNYEMFFYVLFALAASLSVGRRVAVIAMLFVVLTLIGALIPFQSAIPRFYTEELLLTFALGMGIGMLFLRGSWLIKDPRMALFWIASAITFIVLGFAMPADPPLGPKTDAMFTLASASLIALGLCVEHRIPVSRIGLTLGDASYAMYLTHMYFVAASIVVISRVAGPQAPWLEVVSSIILSVLISIPFHHYVEKPMSRWLRAVPPLRRHRPASP</sequence>
<feature type="transmembrane region" description="Helical" evidence="1">
    <location>
        <begin position="212"/>
        <end position="230"/>
    </location>
</feature>
<gene>
    <name evidence="3" type="ORF">GGR39_002208</name>
</gene>
<feature type="transmembrane region" description="Helical" evidence="1">
    <location>
        <begin position="129"/>
        <end position="148"/>
    </location>
</feature>
<dbReference type="RefSeq" id="WP_183617163.1">
    <property type="nucleotide sequence ID" value="NZ_JACIDY010000005.1"/>
</dbReference>